<reference evidence="3 4" key="1">
    <citation type="submission" date="2016-11" db="EMBL/GenBank/DDBJ databases">
        <authorList>
            <person name="Jaros S."/>
            <person name="Januszkiewicz K."/>
            <person name="Wedrychowicz H."/>
        </authorList>
    </citation>
    <scope>NUCLEOTIDE SEQUENCE [LARGE SCALE GENOMIC DNA]</scope>
    <source>
        <strain evidence="3 4">DSM 4740</strain>
    </source>
</reference>
<sequence length="377" mass="42233">MSVVSGYIDRVWAKGVSGWSPSPHVVVSVNGIPVGSTRCTGTRPDVQAAGLSPDGRVGFSFPLSLSDGDIVRVTTPQDKPLRHSPWLYVTRNGEDWLPVSLTACHPEYSEIADLSEHLSWKQFRPLFGQPGHISAVKFDSGEGPRVAHLGVSADSVSRLHHFHEQVLTPAGIASPTLYHKLNIGERQALIFDFFPGQPLDRHGPGWEAWLPTIKAELERLQRFGEQHREYLWQPGSRKLTLVARLIRHALGDALHWDRAHGERGFLFWLLRRLHRLPRVLSHGDLHRENVLVDAGSGHIALVDWDRWGYLPIGFDLARLMRGLPGDIAEQLAGGSQMQRFGVAGFTYLFQRLDRPGLVNSDEGEALRRRCRLLAERS</sequence>
<evidence type="ECO:0000313" key="2">
    <source>
        <dbReference type="EMBL" id="GEN23914.1"/>
    </source>
</evidence>
<protein>
    <submittedName>
        <fullName evidence="3">Phosphotransferase enzyme family protein</fullName>
    </submittedName>
</protein>
<dbReference type="EMBL" id="FRCA01000007">
    <property type="protein sequence ID" value="SHM32534.1"/>
    <property type="molecule type" value="Genomic_DNA"/>
</dbReference>
<keyword evidence="5" id="KW-1185">Reference proteome</keyword>
<evidence type="ECO:0000313" key="3">
    <source>
        <dbReference type="EMBL" id="SHM32534.1"/>
    </source>
</evidence>
<dbReference type="EMBL" id="BJXU01000067">
    <property type="protein sequence ID" value="GEN23914.1"/>
    <property type="molecule type" value="Genomic_DNA"/>
</dbReference>
<dbReference type="AlphaFoldDB" id="A0A1M7HVM4"/>
<accession>A0A1M7HVM4</accession>
<dbReference type="Pfam" id="PF01636">
    <property type="entry name" value="APH"/>
    <property type="match status" value="1"/>
</dbReference>
<dbReference type="Proteomes" id="UP000184123">
    <property type="component" value="Unassembled WGS sequence"/>
</dbReference>
<evidence type="ECO:0000313" key="5">
    <source>
        <dbReference type="Proteomes" id="UP000321726"/>
    </source>
</evidence>
<dbReference type="GO" id="GO:0016740">
    <property type="term" value="F:transferase activity"/>
    <property type="evidence" value="ECO:0007669"/>
    <property type="project" value="UniProtKB-KW"/>
</dbReference>
<keyword evidence="3" id="KW-0808">Transferase</keyword>
<dbReference type="OrthoDB" id="6181228at2"/>
<gene>
    <name evidence="2" type="ORF">HCU01_18630</name>
    <name evidence="3" type="ORF">SAMN05660971_02700</name>
</gene>
<reference evidence="2 5" key="2">
    <citation type="submission" date="2019-07" db="EMBL/GenBank/DDBJ databases">
        <title>Whole genome shotgun sequence of Halomonas cupida NBRC 102219.</title>
        <authorList>
            <person name="Hosoyama A."/>
            <person name="Uohara A."/>
            <person name="Ohji S."/>
            <person name="Ichikawa N."/>
        </authorList>
    </citation>
    <scope>NUCLEOTIDE SEQUENCE [LARGE SCALE GENOMIC DNA]</scope>
    <source>
        <strain evidence="2 5">NBRC 102219</strain>
    </source>
</reference>
<dbReference type="RefSeq" id="WP_073435730.1">
    <property type="nucleotide sequence ID" value="NZ_BJXU01000067.1"/>
</dbReference>
<dbReference type="InterPro" id="IPR002575">
    <property type="entry name" value="Aminoglycoside_PTrfase"/>
</dbReference>
<dbReference type="SUPFAM" id="SSF56112">
    <property type="entry name" value="Protein kinase-like (PK-like)"/>
    <property type="match status" value="1"/>
</dbReference>
<feature type="domain" description="Aminoglycoside phosphotransferase" evidence="1">
    <location>
        <begin position="151"/>
        <end position="329"/>
    </location>
</feature>
<dbReference type="Gene3D" id="3.90.1200.10">
    <property type="match status" value="1"/>
</dbReference>
<evidence type="ECO:0000259" key="1">
    <source>
        <dbReference type="Pfam" id="PF01636"/>
    </source>
</evidence>
<dbReference type="Proteomes" id="UP000321726">
    <property type="component" value="Unassembled WGS sequence"/>
</dbReference>
<dbReference type="InterPro" id="IPR011009">
    <property type="entry name" value="Kinase-like_dom_sf"/>
</dbReference>
<proteinExistence type="predicted"/>
<name>A0A1M7HVM4_9GAMM</name>
<organism evidence="3 4">
    <name type="scientific">Halomonas cupida</name>
    <dbReference type="NCBI Taxonomy" id="44933"/>
    <lineage>
        <taxon>Bacteria</taxon>
        <taxon>Pseudomonadati</taxon>
        <taxon>Pseudomonadota</taxon>
        <taxon>Gammaproteobacteria</taxon>
        <taxon>Oceanospirillales</taxon>
        <taxon>Halomonadaceae</taxon>
        <taxon>Halomonas</taxon>
    </lineage>
</organism>
<evidence type="ECO:0000313" key="4">
    <source>
        <dbReference type="Proteomes" id="UP000184123"/>
    </source>
</evidence>
<dbReference type="STRING" id="44933.SAMN05660971_02700"/>